<organism evidence="5 6">
    <name type="scientific">Dimargaris cristalligena</name>
    <dbReference type="NCBI Taxonomy" id="215637"/>
    <lineage>
        <taxon>Eukaryota</taxon>
        <taxon>Fungi</taxon>
        <taxon>Fungi incertae sedis</taxon>
        <taxon>Zoopagomycota</taxon>
        <taxon>Kickxellomycotina</taxon>
        <taxon>Dimargaritomycetes</taxon>
        <taxon>Dimargaritales</taxon>
        <taxon>Dimargaritaceae</taxon>
        <taxon>Dimargaris</taxon>
    </lineage>
</organism>
<dbReference type="InterPro" id="IPR011990">
    <property type="entry name" value="TPR-like_helical_dom_sf"/>
</dbReference>
<dbReference type="PANTHER" id="PTHR22767:SF2">
    <property type="entry name" value="N(ALPHA)-ACETYLTRANSFERASE 15_16, ISOFORM A"/>
    <property type="match status" value="1"/>
</dbReference>
<dbReference type="Pfam" id="PF13414">
    <property type="entry name" value="TPR_11"/>
    <property type="match status" value="1"/>
</dbReference>
<evidence type="ECO:0000256" key="2">
    <source>
        <dbReference type="ARBA" id="ARBA00022803"/>
    </source>
</evidence>
<evidence type="ECO:0000313" key="5">
    <source>
        <dbReference type="EMBL" id="RKP34551.1"/>
    </source>
</evidence>
<feature type="region of interest" description="Disordered" evidence="4">
    <location>
        <begin position="587"/>
        <end position="625"/>
    </location>
</feature>
<dbReference type="PANTHER" id="PTHR22767">
    <property type="entry name" value="N-TERMINAL ACETYLTRANSFERASE-RELATED"/>
    <property type="match status" value="1"/>
</dbReference>
<reference evidence="6" key="1">
    <citation type="journal article" date="2018" name="Nat. Microbiol.">
        <title>Leveraging single-cell genomics to expand the fungal tree of life.</title>
        <authorList>
            <person name="Ahrendt S.R."/>
            <person name="Quandt C.A."/>
            <person name="Ciobanu D."/>
            <person name="Clum A."/>
            <person name="Salamov A."/>
            <person name="Andreopoulos B."/>
            <person name="Cheng J.F."/>
            <person name="Woyke T."/>
            <person name="Pelin A."/>
            <person name="Henrissat B."/>
            <person name="Reynolds N.K."/>
            <person name="Benny G.L."/>
            <person name="Smith M.E."/>
            <person name="James T.Y."/>
            <person name="Grigoriev I.V."/>
        </authorList>
    </citation>
    <scope>NUCLEOTIDE SEQUENCE [LARGE SCALE GENOMIC DNA]</scope>
    <source>
        <strain evidence="6">RSA 468</strain>
    </source>
</reference>
<dbReference type="PIRSF" id="PIRSF000422">
    <property type="entry name" value="N-terminal-AcTrfase-A_aux_su"/>
    <property type="match status" value="1"/>
</dbReference>
<protein>
    <submittedName>
        <fullName evidence="5">NMDA receptor-regulated protein 1-domain-containing protein</fullName>
    </submittedName>
</protein>
<accession>A0A4P9ZPF8</accession>
<feature type="non-terminal residue" evidence="5">
    <location>
        <position position="694"/>
    </location>
</feature>
<feature type="compositionally biased region" description="Low complexity" evidence="4">
    <location>
        <begin position="606"/>
        <end position="621"/>
    </location>
</feature>
<dbReference type="InterPro" id="IPR021183">
    <property type="entry name" value="NatA_aux_su"/>
</dbReference>
<dbReference type="SMART" id="SM00028">
    <property type="entry name" value="TPR"/>
    <property type="match status" value="5"/>
</dbReference>
<proteinExistence type="predicted"/>
<name>A0A4P9ZPF8_9FUNG</name>
<evidence type="ECO:0000256" key="3">
    <source>
        <dbReference type="PROSITE-ProRule" id="PRU00339"/>
    </source>
</evidence>
<keyword evidence="6" id="KW-1185">Reference proteome</keyword>
<dbReference type="PROSITE" id="PS50005">
    <property type="entry name" value="TPR"/>
    <property type="match status" value="1"/>
</dbReference>
<dbReference type="Pfam" id="PF12569">
    <property type="entry name" value="NatA_aux_su"/>
    <property type="match status" value="1"/>
</dbReference>
<keyword evidence="2 3" id="KW-0802">TPR repeat</keyword>
<dbReference type="Gene3D" id="1.25.40.1040">
    <property type="match status" value="1"/>
</dbReference>
<dbReference type="Gene3D" id="1.25.40.1010">
    <property type="match status" value="1"/>
</dbReference>
<dbReference type="STRING" id="215637.A0A4P9ZPF8"/>
<evidence type="ECO:0000256" key="1">
    <source>
        <dbReference type="ARBA" id="ARBA00022737"/>
    </source>
</evidence>
<gene>
    <name evidence="5" type="ORF">BJ085DRAFT_24917</name>
</gene>
<dbReference type="InterPro" id="IPR019734">
    <property type="entry name" value="TPR_rpt"/>
</dbReference>
<dbReference type="AlphaFoldDB" id="A0A4P9ZPF8"/>
<dbReference type="Proteomes" id="UP000268162">
    <property type="component" value="Unassembled WGS sequence"/>
</dbReference>
<dbReference type="FunFam" id="1.25.40.1040:FF:000003">
    <property type="entry name" value="N-terminal acetyltransferase A, auxiliary subunit"/>
    <property type="match status" value="1"/>
</dbReference>
<dbReference type="GO" id="GO:0005737">
    <property type="term" value="C:cytoplasm"/>
    <property type="evidence" value="ECO:0007669"/>
    <property type="project" value="TreeGrafter"/>
</dbReference>
<keyword evidence="5" id="KW-0675">Receptor</keyword>
<keyword evidence="1" id="KW-0677">Repeat</keyword>
<evidence type="ECO:0000256" key="4">
    <source>
        <dbReference type="SAM" id="MobiDB-lite"/>
    </source>
</evidence>
<dbReference type="SUPFAM" id="SSF48452">
    <property type="entry name" value="TPR-like"/>
    <property type="match status" value="2"/>
</dbReference>
<evidence type="ECO:0000313" key="6">
    <source>
        <dbReference type="Proteomes" id="UP000268162"/>
    </source>
</evidence>
<feature type="repeat" description="TPR" evidence="3">
    <location>
        <begin position="90"/>
        <end position="123"/>
    </location>
</feature>
<dbReference type="EMBL" id="ML003157">
    <property type="protein sequence ID" value="RKP34551.1"/>
    <property type="molecule type" value="Genomic_DNA"/>
</dbReference>
<sequence>MTARQNLIRNGIPPHRLLPNKETNIFKNLLKEFELKQYKKGLKMCEQILKKHPDHGETLCMKGLFLVHLDRKDEGISTVKLGITKDLTSHICWHVYGLIHRTDKNYSEAMKCYLQALKFDPNNFQILRDLALLQTQLRRYDALVQTRTTLLQFQPKNQSFWLGLVMANEMAGRPAIALKVLQSYEEAVKIPVKPFDHETSEVLMYKNHLIQLTGDYEQALTHLDEVQRRVCDTLAWREQRAYLLYRLGRFEEAEVAYRGLIDLNPDNREYLRTGRSKDIELPENTPERITEACRQLTMVYPRSQQLQLIPLYLAHDTEFRRQTDTYVRQHFTKGVPSLFSTLKQLYTHQPDKVAVVHDVVAAYKDGLAAEEPATVEKPSPYIWALYFLALHYNFLGDHVRALATVEEALARCPSLVELHLAKAKFVKHQGDLAGASAILTRVREMDPSDRFVNNKCTKYLLRHDQTDEAEKTIMQFVRQDVPDKLQEFKELQVLWYQLESGHSFRRQHRYGQALKRYHQVAKDFTEFLDDQFDFHTYSLRKLTMRSYGQILRFEDRLYTRPQYRVAALAAVDIYLLLEDRRVHQAAQNGNAAATPHPNKKKPHKPAVPAATTSTPAAAGSAKDGATGEGEVKVVVDLDPLGESYLEAKSFPAEALKLLQPLVQLGQPDLDVELAQTRVYLAQAKWDLAAQALGR</sequence>